<keyword evidence="1" id="KW-1133">Transmembrane helix</keyword>
<keyword evidence="5" id="KW-1185">Reference proteome</keyword>
<gene>
    <name evidence="4" type="ORF">MUB46_18815</name>
</gene>
<protein>
    <submittedName>
        <fullName evidence="4">Alpha/beta-hydrolase family protein</fullName>
    </submittedName>
</protein>
<sequence>MTHKNTRLFGFAVLPLLLGLVFFSASLTPSLIPRPWIVQGALAGLVTAIGYVIGQLVLAAWRAIELPRLSGRAAVVAHVVVAVPVVGLWINNLTKAADWQDSIRTHVGLEPTEEFHIFAMLGVALAVFLICFAIGLAVQWIFDILRRRLYRVMPMRTANALGLILATALVFFVTRDGVIRWVFEAMDQSYEAAQDLFVKAPPAPDNPRIPGGPGSFVDWGAMGQPGRDYVLGGPDAEAISDFTGRPAKDPIRVYVGRAQAQTPEERAKVALEELKRLGAFERKVLIVASPTGTGWLDPGGHDPVEYMHDGDIATVAVQYSYMQSPFALIFETQTGLEQATATMQTVYRYWRTLPEDDRPEFYAHGISLGAWSSMYSFDIFEIVNDPIQGALWTGPPFPSALWNKATSARNPDSPYVLPLVGSGALVRFMSQFDGLDRDAGPWGRLRIAYLQYASDPIVFYEPNSVWRAPQWMREPPAPDVSPEMRFMPVVTQFQLVVDMILALAVPPGYGHSYSAEDYIDAWVGVTAPAGWTEADATRLKERCGVEWGLGCRN</sequence>
<dbReference type="InterPro" id="IPR027788">
    <property type="entry name" value="Alpha/beta-hydrolase_N_dom"/>
</dbReference>
<dbReference type="Pfam" id="PF10081">
    <property type="entry name" value="Abhydrolase_9"/>
    <property type="match status" value="1"/>
</dbReference>
<dbReference type="Proteomes" id="UP001320898">
    <property type="component" value="Unassembled WGS sequence"/>
</dbReference>
<proteinExistence type="predicted"/>
<organism evidence="4 5">
    <name type="scientific">Microbaculum marinisediminis</name>
    <dbReference type="NCBI Taxonomy" id="2931392"/>
    <lineage>
        <taxon>Bacteria</taxon>
        <taxon>Pseudomonadati</taxon>
        <taxon>Pseudomonadota</taxon>
        <taxon>Alphaproteobacteria</taxon>
        <taxon>Hyphomicrobiales</taxon>
        <taxon>Tepidamorphaceae</taxon>
        <taxon>Microbaculum</taxon>
    </lineage>
</organism>
<evidence type="ECO:0000259" key="2">
    <source>
        <dbReference type="Pfam" id="PF10081"/>
    </source>
</evidence>
<comment type="caution">
    <text evidence="4">The sequence shown here is derived from an EMBL/GenBank/DDBJ whole genome shotgun (WGS) entry which is preliminary data.</text>
</comment>
<dbReference type="InterPro" id="IPR012037">
    <property type="entry name" value="Alpha/beta-hydrolase_fam"/>
</dbReference>
<dbReference type="Pfam" id="PF15420">
    <property type="entry name" value="Abhydrolase_9_N"/>
    <property type="match status" value="1"/>
</dbReference>
<dbReference type="InterPro" id="IPR027787">
    <property type="entry name" value="Alpha/beta-hydrolase_catalytic"/>
</dbReference>
<feature type="transmembrane region" description="Helical" evidence="1">
    <location>
        <begin position="157"/>
        <end position="174"/>
    </location>
</feature>
<dbReference type="RefSeq" id="WP_261617505.1">
    <property type="nucleotide sequence ID" value="NZ_JALIDZ010000009.1"/>
</dbReference>
<feature type="transmembrane region" description="Helical" evidence="1">
    <location>
        <begin position="73"/>
        <end position="90"/>
    </location>
</feature>
<keyword evidence="1" id="KW-0472">Membrane</keyword>
<evidence type="ECO:0000313" key="4">
    <source>
        <dbReference type="EMBL" id="MCT8973923.1"/>
    </source>
</evidence>
<feature type="transmembrane region" description="Helical" evidence="1">
    <location>
        <begin position="37"/>
        <end position="61"/>
    </location>
</feature>
<name>A0AAW5R1R7_9HYPH</name>
<evidence type="ECO:0000313" key="5">
    <source>
        <dbReference type="Proteomes" id="UP001320898"/>
    </source>
</evidence>
<evidence type="ECO:0000256" key="1">
    <source>
        <dbReference type="SAM" id="Phobius"/>
    </source>
</evidence>
<dbReference type="AlphaFoldDB" id="A0AAW5R1R7"/>
<accession>A0AAW5R1R7</accession>
<feature type="domain" description="Alpha/beta-hydrolase N-terminal" evidence="3">
    <location>
        <begin position="27"/>
        <end position="234"/>
    </location>
</feature>
<dbReference type="EMBL" id="JALIDZ010000009">
    <property type="protein sequence ID" value="MCT8973923.1"/>
    <property type="molecule type" value="Genomic_DNA"/>
</dbReference>
<feature type="transmembrane region" description="Helical" evidence="1">
    <location>
        <begin position="117"/>
        <end position="145"/>
    </location>
</feature>
<reference evidence="4 5" key="1">
    <citation type="submission" date="2022-04" db="EMBL/GenBank/DDBJ databases">
        <authorList>
            <person name="Ye Y.-Q."/>
            <person name="Du Z.-J."/>
        </authorList>
    </citation>
    <scope>NUCLEOTIDE SEQUENCE [LARGE SCALE GENOMIC DNA]</scope>
    <source>
        <strain evidence="4 5">A6E488</strain>
    </source>
</reference>
<evidence type="ECO:0000259" key="3">
    <source>
        <dbReference type="Pfam" id="PF15420"/>
    </source>
</evidence>
<keyword evidence="1" id="KW-0812">Transmembrane</keyword>
<feature type="domain" description="Alpha/beta-hydrolase catalytic" evidence="2">
    <location>
        <begin position="251"/>
        <end position="539"/>
    </location>
</feature>
<dbReference type="PIRSF" id="PIRSF007542">
    <property type="entry name" value="UCP007542"/>
    <property type="match status" value="1"/>
</dbReference>